<proteinExistence type="predicted"/>
<dbReference type="Proteomes" id="UP000015104">
    <property type="component" value="Unassembled WGS sequence"/>
</dbReference>
<dbReference type="EMBL" id="CAEY01000074">
    <property type="status" value="NOT_ANNOTATED_CDS"/>
    <property type="molecule type" value="Genomic_DNA"/>
</dbReference>
<name>T1KHC0_TETUR</name>
<protein>
    <submittedName>
        <fullName evidence="1">Uncharacterized protein</fullName>
    </submittedName>
</protein>
<reference evidence="2" key="1">
    <citation type="submission" date="2011-08" db="EMBL/GenBank/DDBJ databases">
        <authorList>
            <person name="Rombauts S."/>
        </authorList>
    </citation>
    <scope>NUCLEOTIDE SEQUENCE</scope>
    <source>
        <strain evidence="2">London</strain>
    </source>
</reference>
<dbReference type="EnsemblMetazoa" id="tetur11g03850.1">
    <property type="protein sequence ID" value="tetur11g03850.1"/>
    <property type="gene ID" value="tetur11g03850"/>
</dbReference>
<accession>T1KHC0</accession>
<dbReference type="HOGENOM" id="CLU_3411012_0_0_1"/>
<dbReference type="AlphaFoldDB" id="T1KHC0"/>
<evidence type="ECO:0000313" key="2">
    <source>
        <dbReference type="Proteomes" id="UP000015104"/>
    </source>
</evidence>
<evidence type="ECO:0000313" key="1">
    <source>
        <dbReference type="EnsemblMetazoa" id="tetur11g03850.1"/>
    </source>
</evidence>
<reference evidence="1" key="2">
    <citation type="submission" date="2015-06" db="UniProtKB">
        <authorList>
            <consortium name="EnsemblMetazoa"/>
        </authorList>
    </citation>
    <scope>IDENTIFICATION</scope>
</reference>
<keyword evidence="2" id="KW-1185">Reference proteome</keyword>
<sequence>MGRRKLTRILLETGCNPAIKNKMALTFFI</sequence>
<organism evidence="1 2">
    <name type="scientific">Tetranychus urticae</name>
    <name type="common">Two-spotted spider mite</name>
    <dbReference type="NCBI Taxonomy" id="32264"/>
    <lineage>
        <taxon>Eukaryota</taxon>
        <taxon>Metazoa</taxon>
        <taxon>Ecdysozoa</taxon>
        <taxon>Arthropoda</taxon>
        <taxon>Chelicerata</taxon>
        <taxon>Arachnida</taxon>
        <taxon>Acari</taxon>
        <taxon>Acariformes</taxon>
        <taxon>Trombidiformes</taxon>
        <taxon>Prostigmata</taxon>
        <taxon>Eleutherengona</taxon>
        <taxon>Raphignathae</taxon>
        <taxon>Tetranychoidea</taxon>
        <taxon>Tetranychidae</taxon>
        <taxon>Tetranychus</taxon>
    </lineage>
</organism>